<comment type="similarity">
    <text evidence="1">Belongs to the AB hydrolase superfamily. AB hydrolase 4 family.</text>
</comment>
<evidence type="ECO:0000259" key="5">
    <source>
        <dbReference type="Pfam" id="PF00561"/>
    </source>
</evidence>
<reference evidence="6 7" key="1">
    <citation type="journal article" date="2013" name="PLoS ONE">
        <title>The first genomic and proteomic characterization of a deep-sea sulfate reducer: insights into the piezophilic lifestyle of Desulfovibrio piezophilus.</title>
        <authorList>
            <person name="Pradel N."/>
            <person name="Ji B."/>
            <person name="Gimenez G."/>
            <person name="Talla E."/>
            <person name="Lenoble P."/>
            <person name="Garel M."/>
            <person name="Tamburini C."/>
            <person name="Fourquet P."/>
            <person name="Lebrun R."/>
            <person name="Bertin P."/>
            <person name="Denis Y."/>
            <person name="Pophillat M."/>
            <person name="Barbe V."/>
            <person name="Ollivier B."/>
            <person name="Dolla A."/>
        </authorList>
    </citation>
    <scope>NUCLEOTIDE SEQUENCE [LARGE SCALE GENOMIC DNA]</scope>
    <source>
        <strain evidence="7">DSM 10523 / SB164P1</strain>
    </source>
</reference>
<dbReference type="InterPro" id="IPR000073">
    <property type="entry name" value="AB_hydrolase_1"/>
</dbReference>
<keyword evidence="3 6" id="KW-0378">Hydrolase</keyword>
<proteinExistence type="inferred from homology"/>
<feature type="active site" description="Charge relay system" evidence="4">
    <location>
        <position position="143"/>
    </location>
</feature>
<dbReference type="OrthoDB" id="332676at2"/>
<gene>
    <name evidence="6" type="ordered locus">BN4_20396</name>
</gene>
<feature type="active site" description="Charge relay system" evidence="4">
    <location>
        <position position="299"/>
    </location>
</feature>
<evidence type="ECO:0000256" key="4">
    <source>
        <dbReference type="PIRSR" id="PIRSR005211-1"/>
    </source>
</evidence>
<feature type="domain" description="AB hydrolase-1" evidence="5">
    <location>
        <begin position="64"/>
        <end position="304"/>
    </location>
</feature>
<evidence type="ECO:0000256" key="3">
    <source>
        <dbReference type="ARBA" id="ARBA00022801"/>
    </source>
</evidence>
<evidence type="ECO:0000256" key="2">
    <source>
        <dbReference type="ARBA" id="ARBA00022487"/>
    </source>
</evidence>
<dbReference type="EMBL" id="FO203427">
    <property type="protein sequence ID" value="CCH50458.1"/>
    <property type="molecule type" value="Genomic_DNA"/>
</dbReference>
<dbReference type="AlphaFoldDB" id="M1WYN4"/>
<dbReference type="Proteomes" id="UP000011724">
    <property type="component" value="Chromosome"/>
</dbReference>
<dbReference type="InterPro" id="IPR000952">
    <property type="entry name" value="AB_hydrolase_4_CS"/>
</dbReference>
<dbReference type="PIRSF" id="PIRSF005211">
    <property type="entry name" value="Ab_hydro_YheT"/>
    <property type="match status" value="1"/>
</dbReference>
<keyword evidence="7" id="KW-1185">Reference proteome</keyword>
<name>M1WYN4_PSEP2</name>
<dbReference type="Pfam" id="PF00561">
    <property type="entry name" value="Abhydrolase_1"/>
    <property type="match status" value="1"/>
</dbReference>
<reference evidence="7" key="2">
    <citation type="journal article" date="2013" name="Stand. Genomic Sci.">
        <title>Complete genome sequence of Desulfocapsa sulfexigens, a marine deltaproteobacterium specialized in disproportionating inorganic sulfur compounds.</title>
        <authorList>
            <person name="Finster K.W."/>
            <person name="Kjeldsen K.U."/>
            <person name="Kube M."/>
            <person name="Reinhardt R."/>
            <person name="Mussmann M."/>
            <person name="Amann R."/>
            <person name="Schreiber L."/>
        </authorList>
    </citation>
    <scope>NUCLEOTIDE SEQUENCE [LARGE SCALE GENOMIC DNA]</scope>
    <source>
        <strain evidence="7">DSM 10523 / SB164P1</strain>
    </source>
</reference>
<dbReference type="InterPro" id="IPR012020">
    <property type="entry name" value="ABHD4"/>
</dbReference>
<dbReference type="STRING" id="1322246.BN4_20396"/>
<dbReference type="PANTHER" id="PTHR10794:SF94">
    <property type="entry name" value="ESTERASE YHET-RELATED"/>
    <property type="match status" value="1"/>
</dbReference>
<dbReference type="PATRIC" id="fig|879567.3.peg.3497"/>
<dbReference type="InterPro" id="IPR050960">
    <property type="entry name" value="AB_hydrolase_4_sf"/>
</dbReference>
<dbReference type="BioCyc" id="DPIE1322246:BN4_RS16230-MONOMER"/>
<evidence type="ECO:0000313" key="7">
    <source>
        <dbReference type="Proteomes" id="UP000011724"/>
    </source>
</evidence>
<keyword evidence="2" id="KW-0719">Serine esterase</keyword>
<dbReference type="HOGENOM" id="CLU_032487_0_0_7"/>
<dbReference type="GO" id="GO:0034338">
    <property type="term" value="F:short-chain carboxylesterase activity"/>
    <property type="evidence" value="ECO:0007669"/>
    <property type="project" value="TreeGrafter"/>
</dbReference>
<dbReference type="PROSITE" id="PS01133">
    <property type="entry name" value="UPF0017"/>
    <property type="match status" value="1"/>
</dbReference>
<dbReference type="RefSeq" id="WP_015416500.1">
    <property type="nucleotide sequence ID" value="NC_020409.1"/>
</dbReference>
<organism evidence="6 7">
    <name type="scientific">Pseudodesulfovibrio piezophilus (strain DSM 21447 / JCM 15486 / C1TLV30)</name>
    <name type="common">Desulfovibrio piezophilus</name>
    <dbReference type="NCBI Taxonomy" id="1322246"/>
    <lineage>
        <taxon>Bacteria</taxon>
        <taxon>Pseudomonadati</taxon>
        <taxon>Thermodesulfobacteriota</taxon>
        <taxon>Desulfovibrionia</taxon>
        <taxon>Desulfovibrionales</taxon>
        <taxon>Desulfovibrionaceae</taxon>
    </lineage>
</organism>
<sequence>MPVLPTPTSLPPFLFRSGNFATIYPPLFRPTPATSPLSERIETPDGDFLDIDYHAVQEHPSKKLIIISHGLEGHARKKYILGMAKMANRNGYDAACWTQRGCSKDPNRMVRCYHSGLTEDLHTVVNHCIDRGNYREIVLIGFSMGGNQILKYLGEAPERVPSNVVKGIAFSVPCDLSATERAIAMPSRRIYFEYFMRGLRKKILTKAALFPNEVDPGPLKSIKTLRQFDGLYTAPVNGYSDAEDYYSHASCKQFLAKIRIPTLLVNAQDDPFLPKECYPTTEATANPNLWLEMPRHGGHVGFVQKNSDNIYWSEERAEIFLTQTAFTSEIGHR</sequence>
<dbReference type="Gene3D" id="3.40.50.1820">
    <property type="entry name" value="alpha/beta hydrolase"/>
    <property type="match status" value="1"/>
</dbReference>
<accession>M1WYN4</accession>
<dbReference type="PANTHER" id="PTHR10794">
    <property type="entry name" value="ABHYDROLASE DOMAIN-CONTAINING PROTEIN"/>
    <property type="match status" value="1"/>
</dbReference>
<dbReference type="KEGG" id="dpi:BN4_20396"/>
<protein>
    <submittedName>
        <fullName evidence="6">Alpha/beta hydrolase fold protein</fullName>
    </submittedName>
</protein>
<dbReference type="SUPFAM" id="SSF53474">
    <property type="entry name" value="alpha/beta-Hydrolases"/>
    <property type="match status" value="1"/>
</dbReference>
<dbReference type="InterPro" id="IPR029058">
    <property type="entry name" value="AB_hydrolase_fold"/>
</dbReference>
<feature type="active site" description="Charge relay system" evidence="4">
    <location>
        <position position="270"/>
    </location>
</feature>
<evidence type="ECO:0000313" key="6">
    <source>
        <dbReference type="EMBL" id="CCH50458.1"/>
    </source>
</evidence>
<dbReference type="GO" id="GO:0047372">
    <property type="term" value="F:monoacylglycerol lipase activity"/>
    <property type="evidence" value="ECO:0007669"/>
    <property type="project" value="TreeGrafter"/>
</dbReference>
<evidence type="ECO:0000256" key="1">
    <source>
        <dbReference type="ARBA" id="ARBA00010884"/>
    </source>
</evidence>
<dbReference type="eggNOG" id="COG0429">
    <property type="taxonomic scope" value="Bacteria"/>
</dbReference>